<name>A0A6J6F1E6_9ZZZZ</name>
<proteinExistence type="predicted"/>
<dbReference type="InterPro" id="IPR029058">
    <property type="entry name" value="AB_hydrolase_fold"/>
</dbReference>
<dbReference type="PRINTS" id="PR00111">
    <property type="entry name" value="ABHYDROLASE"/>
</dbReference>
<dbReference type="EMBL" id="CAEZSR010000164">
    <property type="protein sequence ID" value="CAB4582601.1"/>
    <property type="molecule type" value="Genomic_DNA"/>
</dbReference>
<protein>
    <submittedName>
        <fullName evidence="3">Unannotated protein</fullName>
    </submittedName>
</protein>
<dbReference type="PANTHER" id="PTHR42977">
    <property type="entry name" value="HYDROLASE-RELATED"/>
    <property type="match status" value="1"/>
</dbReference>
<organism evidence="3">
    <name type="scientific">freshwater metagenome</name>
    <dbReference type="NCBI Taxonomy" id="449393"/>
    <lineage>
        <taxon>unclassified sequences</taxon>
        <taxon>metagenomes</taxon>
        <taxon>ecological metagenomes</taxon>
    </lineage>
</organism>
<dbReference type="Gene3D" id="3.40.50.1820">
    <property type="entry name" value="alpha/beta hydrolase"/>
    <property type="match status" value="1"/>
</dbReference>
<reference evidence="3" key="1">
    <citation type="submission" date="2020-05" db="EMBL/GenBank/DDBJ databases">
        <authorList>
            <person name="Chiriac C."/>
            <person name="Salcher M."/>
            <person name="Ghai R."/>
            <person name="Kavagutti S V."/>
        </authorList>
    </citation>
    <scope>NUCLEOTIDE SEQUENCE</scope>
</reference>
<dbReference type="InterPro" id="IPR051340">
    <property type="entry name" value="Haloalkane_dehalogenase"/>
</dbReference>
<dbReference type="PANTHER" id="PTHR42977:SF3">
    <property type="entry name" value="AB HYDROLASE-1 DOMAIN-CONTAINING PROTEIN"/>
    <property type="match status" value="1"/>
</dbReference>
<dbReference type="GO" id="GO:0004301">
    <property type="term" value="F:epoxide hydrolase activity"/>
    <property type="evidence" value="ECO:0007669"/>
    <property type="project" value="TreeGrafter"/>
</dbReference>
<dbReference type="AlphaFoldDB" id="A0A6J6F1E6"/>
<evidence type="ECO:0000256" key="1">
    <source>
        <dbReference type="ARBA" id="ARBA00022801"/>
    </source>
</evidence>
<sequence>MTTEFRRAPDDNFTGLRDFDYPPSYLDWEGLRMHYVDAGPADGPVCLLLHGMPTWSYLYRTMIPALVRSGHRCIAPDHMGFGRSDKPTDPSWYSIGRHAEVLSSLILALDLDRITLVCQDWGGPIGLAQTVHLRDRFERAVVMNTWLHHDTTAYSAATRSWQRNWEPGGMFARGRFDPGYLLALSAGHGGTDVMNAMVGGPAAELPPEADAMRRGFSAPFAGLPDDALTGAHRFPASIPIDGSNRANAAAQTYVRSQLKASGLTFHFIWGAADDIFTVESGREWANELGATFAEIPTAGHFLQNTHGPEIADLIVARIAEE</sequence>
<keyword evidence="1" id="KW-0378">Hydrolase</keyword>
<feature type="domain" description="AB hydrolase-1" evidence="2">
    <location>
        <begin position="47"/>
        <end position="303"/>
    </location>
</feature>
<dbReference type="Pfam" id="PF00561">
    <property type="entry name" value="Abhydrolase_1"/>
    <property type="match status" value="1"/>
</dbReference>
<dbReference type="InterPro" id="IPR000639">
    <property type="entry name" value="Epox_hydrolase-like"/>
</dbReference>
<dbReference type="PRINTS" id="PR00412">
    <property type="entry name" value="EPOXHYDRLASE"/>
</dbReference>
<gene>
    <name evidence="3" type="ORF">UFOPK1493_03190</name>
</gene>
<dbReference type="SUPFAM" id="SSF53474">
    <property type="entry name" value="alpha/beta-Hydrolases"/>
    <property type="match status" value="1"/>
</dbReference>
<dbReference type="InterPro" id="IPR000073">
    <property type="entry name" value="AB_hydrolase_1"/>
</dbReference>
<evidence type="ECO:0000259" key="2">
    <source>
        <dbReference type="Pfam" id="PF00561"/>
    </source>
</evidence>
<accession>A0A6J6F1E6</accession>
<evidence type="ECO:0000313" key="3">
    <source>
        <dbReference type="EMBL" id="CAB4582601.1"/>
    </source>
</evidence>